<dbReference type="EMBL" id="ML122284">
    <property type="protein sequence ID" value="RPD56980.1"/>
    <property type="molecule type" value="Genomic_DNA"/>
</dbReference>
<proteinExistence type="predicted"/>
<evidence type="ECO:0000313" key="3">
    <source>
        <dbReference type="Proteomes" id="UP000313359"/>
    </source>
</evidence>
<accession>A0A5C2S0V6</accession>
<protein>
    <submittedName>
        <fullName evidence="2">Uncharacterized protein</fullName>
    </submittedName>
</protein>
<sequence>MTRPPPPSPTASPHPRSTTTQPQPQIRMRLSALPIEQEFMRKLIPDGDAQGILKNTRIHDMPGLRVSHSLLALKPVFDQGTPFNSTPSSSDSQFVVKTVLKGTLFPITA</sequence>
<organism evidence="2 3">
    <name type="scientific">Lentinus tigrinus ALCF2SS1-6</name>
    <dbReference type="NCBI Taxonomy" id="1328759"/>
    <lineage>
        <taxon>Eukaryota</taxon>
        <taxon>Fungi</taxon>
        <taxon>Dikarya</taxon>
        <taxon>Basidiomycota</taxon>
        <taxon>Agaricomycotina</taxon>
        <taxon>Agaricomycetes</taxon>
        <taxon>Polyporales</taxon>
        <taxon>Polyporaceae</taxon>
        <taxon>Lentinus</taxon>
    </lineage>
</organism>
<feature type="region of interest" description="Disordered" evidence="1">
    <location>
        <begin position="1"/>
        <end position="26"/>
    </location>
</feature>
<evidence type="ECO:0000256" key="1">
    <source>
        <dbReference type="SAM" id="MobiDB-lite"/>
    </source>
</evidence>
<feature type="compositionally biased region" description="Pro residues" evidence="1">
    <location>
        <begin position="1"/>
        <end position="12"/>
    </location>
</feature>
<dbReference type="AlphaFoldDB" id="A0A5C2S0V6"/>
<keyword evidence="3" id="KW-1185">Reference proteome</keyword>
<name>A0A5C2S0V6_9APHY</name>
<dbReference type="Gene3D" id="1.10.420.10">
    <property type="entry name" value="Peroxidase, domain 2"/>
    <property type="match status" value="1"/>
</dbReference>
<evidence type="ECO:0000313" key="2">
    <source>
        <dbReference type="EMBL" id="RPD56980.1"/>
    </source>
</evidence>
<dbReference type="OrthoDB" id="2113341at2759"/>
<reference evidence="2" key="1">
    <citation type="journal article" date="2018" name="Genome Biol. Evol.">
        <title>Genomics and development of Lentinus tigrinus, a white-rot wood-decaying mushroom with dimorphic fruiting bodies.</title>
        <authorList>
            <person name="Wu B."/>
            <person name="Xu Z."/>
            <person name="Knudson A."/>
            <person name="Carlson A."/>
            <person name="Chen N."/>
            <person name="Kovaka S."/>
            <person name="LaButti K."/>
            <person name="Lipzen A."/>
            <person name="Pennachio C."/>
            <person name="Riley R."/>
            <person name="Schakwitz W."/>
            <person name="Umezawa K."/>
            <person name="Ohm R.A."/>
            <person name="Grigoriev I.V."/>
            <person name="Nagy L.G."/>
            <person name="Gibbons J."/>
            <person name="Hibbett D."/>
        </authorList>
    </citation>
    <scope>NUCLEOTIDE SEQUENCE [LARGE SCALE GENOMIC DNA]</scope>
    <source>
        <strain evidence="2">ALCF2SS1-6</strain>
    </source>
</reference>
<dbReference type="Proteomes" id="UP000313359">
    <property type="component" value="Unassembled WGS sequence"/>
</dbReference>
<gene>
    <name evidence="2" type="ORF">L227DRAFT_614096</name>
</gene>